<comment type="catalytic activity">
    <reaction evidence="1">
        <text>alpha-D-glucosamine 6-phosphate + H2O = beta-D-fructose 6-phosphate + NH4(+)</text>
        <dbReference type="Rhea" id="RHEA:12172"/>
        <dbReference type="ChEBI" id="CHEBI:15377"/>
        <dbReference type="ChEBI" id="CHEBI:28938"/>
        <dbReference type="ChEBI" id="CHEBI:57634"/>
        <dbReference type="ChEBI" id="CHEBI:75989"/>
        <dbReference type="EC" id="3.5.99.6"/>
    </reaction>
</comment>
<comment type="caution">
    <text evidence="6">The sequence shown here is derived from an EMBL/GenBank/DDBJ whole genome shotgun (WGS) entry which is preliminary data.</text>
</comment>
<dbReference type="SUPFAM" id="SSF100950">
    <property type="entry name" value="NagB/RpiA/CoA transferase-like"/>
    <property type="match status" value="1"/>
</dbReference>
<evidence type="ECO:0000256" key="2">
    <source>
        <dbReference type="ARBA" id="ARBA00012680"/>
    </source>
</evidence>
<gene>
    <name evidence="6" type="ORF">BWX42_05740</name>
</gene>
<dbReference type="EMBL" id="MUYF01000003">
    <property type="protein sequence ID" value="OOL81293.1"/>
    <property type="molecule type" value="Genomic_DNA"/>
</dbReference>
<dbReference type="GO" id="GO:0004342">
    <property type="term" value="F:glucosamine-6-phosphate deaminase activity"/>
    <property type="evidence" value="ECO:0007669"/>
    <property type="project" value="UniProtKB-EC"/>
</dbReference>
<evidence type="ECO:0000256" key="4">
    <source>
        <dbReference type="ARBA" id="ARBA00023277"/>
    </source>
</evidence>
<dbReference type="Gene3D" id="3.40.50.1360">
    <property type="match status" value="1"/>
</dbReference>
<dbReference type="InterPro" id="IPR004547">
    <property type="entry name" value="Glucosamine6P_isomerase"/>
</dbReference>
<sequence length="243" mass="27063">MDKPQEINGFQVFVVEDEHEGGKVAFELVQAAYAQGAQVFGLATGSTPETLYEELKASNLDFSDRVSVNLDEYVGLSGDHPQSYRYFMEEKLFNEKPFKQNFVPNGLADEEAEIQRYNQVLQNYPIDLQILGIGTNAHIAFNEPGTSFEAKTHKVKLTEATIEANKRFFDSEEDVPRYAYSMGIASILEADQIILLAYGPKKARAIRDMIHADKTEQIPATALQDHANVTVVVDQAAAEKLAV</sequence>
<dbReference type="AlphaFoldDB" id="A0A1S8KNR6"/>
<dbReference type="GO" id="GO:0019262">
    <property type="term" value="P:N-acetylneuraminate catabolic process"/>
    <property type="evidence" value="ECO:0007669"/>
    <property type="project" value="TreeGrafter"/>
</dbReference>
<dbReference type="GO" id="GO:0042802">
    <property type="term" value="F:identical protein binding"/>
    <property type="evidence" value="ECO:0007669"/>
    <property type="project" value="TreeGrafter"/>
</dbReference>
<dbReference type="GO" id="GO:0006046">
    <property type="term" value="P:N-acetylglucosamine catabolic process"/>
    <property type="evidence" value="ECO:0007669"/>
    <property type="project" value="TreeGrafter"/>
</dbReference>
<dbReference type="Proteomes" id="UP000190409">
    <property type="component" value="Unassembled WGS sequence"/>
</dbReference>
<organism evidence="6 7">
    <name type="scientific">Dolosigranulum pigrum</name>
    <dbReference type="NCBI Taxonomy" id="29394"/>
    <lineage>
        <taxon>Bacteria</taxon>
        <taxon>Bacillati</taxon>
        <taxon>Bacillota</taxon>
        <taxon>Bacilli</taxon>
        <taxon>Lactobacillales</taxon>
        <taxon>Carnobacteriaceae</taxon>
        <taxon>Dolosigranulum</taxon>
    </lineage>
</organism>
<feature type="domain" description="Glucosamine/galactosamine-6-phosphate isomerase" evidence="5">
    <location>
        <begin position="27"/>
        <end position="229"/>
    </location>
</feature>
<dbReference type="GO" id="GO:0005737">
    <property type="term" value="C:cytoplasm"/>
    <property type="evidence" value="ECO:0007669"/>
    <property type="project" value="TreeGrafter"/>
</dbReference>
<dbReference type="FunFam" id="3.40.50.1360:FF:000003">
    <property type="entry name" value="Glucosamine-6-phosphate deaminase"/>
    <property type="match status" value="1"/>
</dbReference>
<proteinExistence type="predicted"/>
<reference evidence="6 7" key="1">
    <citation type="submission" date="2017-01" db="EMBL/GenBank/DDBJ databases">
        <title>Complete Genome Sequence of Dolosigranulum pigrum isolated from a Patient with interstitial lung disease.</title>
        <authorList>
            <person name="Mukhopadhyay R."/>
            <person name="Joaquin J."/>
            <person name="Hogue R."/>
            <person name="Fitzgerald S."/>
            <person name="Jospin G."/>
            <person name="Eisen J.A."/>
            <person name="Chaturvedi V."/>
        </authorList>
    </citation>
    <scope>NUCLEOTIDE SEQUENCE [LARGE SCALE GENOMIC DNA]</scope>
    <source>
        <strain evidence="6 7">15S00348</strain>
    </source>
</reference>
<dbReference type="GO" id="GO:0006043">
    <property type="term" value="P:glucosamine catabolic process"/>
    <property type="evidence" value="ECO:0007669"/>
    <property type="project" value="TreeGrafter"/>
</dbReference>
<evidence type="ECO:0000313" key="7">
    <source>
        <dbReference type="Proteomes" id="UP000190409"/>
    </source>
</evidence>
<evidence type="ECO:0000256" key="1">
    <source>
        <dbReference type="ARBA" id="ARBA00000644"/>
    </source>
</evidence>
<keyword evidence="3" id="KW-0378">Hydrolase</keyword>
<dbReference type="EC" id="3.5.99.6" evidence="2"/>
<dbReference type="CDD" id="cd01399">
    <property type="entry name" value="GlcN6P_deaminase"/>
    <property type="match status" value="1"/>
</dbReference>
<dbReference type="InterPro" id="IPR006148">
    <property type="entry name" value="Glc/Gal-6P_isomerase"/>
</dbReference>
<dbReference type="Pfam" id="PF01182">
    <property type="entry name" value="Glucosamine_iso"/>
    <property type="match status" value="1"/>
</dbReference>
<dbReference type="GO" id="GO:0005975">
    <property type="term" value="P:carbohydrate metabolic process"/>
    <property type="evidence" value="ECO:0007669"/>
    <property type="project" value="InterPro"/>
</dbReference>
<keyword evidence="4" id="KW-0119">Carbohydrate metabolism</keyword>
<dbReference type="PANTHER" id="PTHR11280">
    <property type="entry name" value="GLUCOSAMINE-6-PHOSPHATE ISOMERASE"/>
    <property type="match status" value="1"/>
</dbReference>
<dbReference type="PANTHER" id="PTHR11280:SF5">
    <property type="entry name" value="GLUCOSAMINE-6-PHOSPHATE ISOMERASE"/>
    <property type="match status" value="1"/>
</dbReference>
<protein>
    <recommendedName>
        <fullName evidence="2">glucosamine-6-phosphate deaminase</fullName>
        <ecNumber evidence="2">3.5.99.6</ecNumber>
    </recommendedName>
</protein>
<evidence type="ECO:0000256" key="3">
    <source>
        <dbReference type="ARBA" id="ARBA00022801"/>
    </source>
</evidence>
<dbReference type="InterPro" id="IPR037171">
    <property type="entry name" value="NagB/RpiA_transferase-like"/>
</dbReference>
<accession>A0A1S8KNR6</accession>
<evidence type="ECO:0000259" key="5">
    <source>
        <dbReference type="Pfam" id="PF01182"/>
    </source>
</evidence>
<evidence type="ECO:0000313" key="6">
    <source>
        <dbReference type="EMBL" id="OOL81293.1"/>
    </source>
</evidence>
<name>A0A1S8KNR6_9LACT</name>